<dbReference type="AlphaFoldDB" id="A0A4Y2G4T3"/>
<comment type="caution">
    <text evidence="1">The sequence shown here is derived from an EMBL/GenBank/DDBJ whole genome shotgun (WGS) entry which is preliminary data.</text>
</comment>
<name>A0A4Y2G4T3_ARAVE</name>
<protein>
    <submittedName>
        <fullName evidence="1">Uncharacterized protein</fullName>
    </submittedName>
</protein>
<reference evidence="1 2" key="1">
    <citation type="journal article" date="2019" name="Sci. Rep.">
        <title>Orb-weaving spider Araneus ventricosus genome elucidates the spidroin gene catalogue.</title>
        <authorList>
            <person name="Kono N."/>
            <person name="Nakamura H."/>
            <person name="Ohtoshi R."/>
            <person name="Moran D.A.P."/>
            <person name="Shinohara A."/>
            <person name="Yoshida Y."/>
            <person name="Fujiwara M."/>
            <person name="Mori M."/>
            <person name="Tomita M."/>
            <person name="Arakawa K."/>
        </authorList>
    </citation>
    <scope>NUCLEOTIDE SEQUENCE [LARGE SCALE GENOMIC DNA]</scope>
</reference>
<accession>A0A4Y2G4T3</accession>
<gene>
    <name evidence="1" type="ORF">AVEN_158181_1</name>
</gene>
<dbReference type="OrthoDB" id="6437560at2759"/>
<evidence type="ECO:0000313" key="1">
    <source>
        <dbReference type="EMBL" id="GBM48613.1"/>
    </source>
</evidence>
<dbReference type="Proteomes" id="UP000499080">
    <property type="component" value="Unassembled WGS sequence"/>
</dbReference>
<proteinExistence type="predicted"/>
<keyword evidence="2" id="KW-1185">Reference proteome</keyword>
<sequence>MFDCFFFSLASRGDEQRERGHQPDVGHRDVVLVVGGHRDADPKSSEGGQDDHLGGRALRPLLHARAPHQHAQIHDGTPADATHNGGVAHIALVVLCEQRRQSNHLQLYEW</sequence>
<dbReference type="EMBL" id="BGPR01001221">
    <property type="protein sequence ID" value="GBM48613.1"/>
    <property type="molecule type" value="Genomic_DNA"/>
</dbReference>
<evidence type="ECO:0000313" key="2">
    <source>
        <dbReference type="Proteomes" id="UP000499080"/>
    </source>
</evidence>
<organism evidence="1 2">
    <name type="scientific">Araneus ventricosus</name>
    <name type="common">Orbweaver spider</name>
    <name type="synonym">Epeira ventricosa</name>
    <dbReference type="NCBI Taxonomy" id="182803"/>
    <lineage>
        <taxon>Eukaryota</taxon>
        <taxon>Metazoa</taxon>
        <taxon>Ecdysozoa</taxon>
        <taxon>Arthropoda</taxon>
        <taxon>Chelicerata</taxon>
        <taxon>Arachnida</taxon>
        <taxon>Araneae</taxon>
        <taxon>Araneomorphae</taxon>
        <taxon>Entelegynae</taxon>
        <taxon>Araneoidea</taxon>
        <taxon>Araneidae</taxon>
        <taxon>Araneus</taxon>
    </lineage>
</organism>